<protein>
    <submittedName>
        <fullName evidence="1">Cytochrome P450</fullName>
    </submittedName>
</protein>
<accession>A0ACD3AR36</accession>
<evidence type="ECO:0000313" key="2">
    <source>
        <dbReference type="Proteomes" id="UP000308600"/>
    </source>
</evidence>
<gene>
    <name evidence="1" type="ORF">BDN72DRAFT_66205</name>
</gene>
<organism evidence="1 2">
    <name type="scientific">Pluteus cervinus</name>
    <dbReference type="NCBI Taxonomy" id="181527"/>
    <lineage>
        <taxon>Eukaryota</taxon>
        <taxon>Fungi</taxon>
        <taxon>Dikarya</taxon>
        <taxon>Basidiomycota</taxon>
        <taxon>Agaricomycotina</taxon>
        <taxon>Agaricomycetes</taxon>
        <taxon>Agaricomycetidae</taxon>
        <taxon>Agaricales</taxon>
        <taxon>Pluteineae</taxon>
        <taxon>Pluteaceae</taxon>
        <taxon>Pluteus</taxon>
    </lineage>
</organism>
<evidence type="ECO:0000313" key="1">
    <source>
        <dbReference type="EMBL" id="TFK67985.1"/>
    </source>
</evidence>
<dbReference type="Proteomes" id="UP000308600">
    <property type="component" value="Unassembled WGS sequence"/>
</dbReference>
<reference evidence="1 2" key="1">
    <citation type="journal article" date="2019" name="Nat. Ecol. Evol.">
        <title>Megaphylogeny resolves global patterns of mushroom evolution.</title>
        <authorList>
            <person name="Varga T."/>
            <person name="Krizsan K."/>
            <person name="Foldi C."/>
            <person name="Dima B."/>
            <person name="Sanchez-Garcia M."/>
            <person name="Sanchez-Ramirez S."/>
            <person name="Szollosi G.J."/>
            <person name="Szarkandi J.G."/>
            <person name="Papp V."/>
            <person name="Albert L."/>
            <person name="Andreopoulos W."/>
            <person name="Angelini C."/>
            <person name="Antonin V."/>
            <person name="Barry K.W."/>
            <person name="Bougher N.L."/>
            <person name="Buchanan P."/>
            <person name="Buyck B."/>
            <person name="Bense V."/>
            <person name="Catcheside P."/>
            <person name="Chovatia M."/>
            <person name="Cooper J."/>
            <person name="Damon W."/>
            <person name="Desjardin D."/>
            <person name="Finy P."/>
            <person name="Geml J."/>
            <person name="Haridas S."/>
            <person name="Hughes K."/>
            <person name="Justo A."/>
            <person name="Karasinski D."/>
            <person name="Kautmanova I."/>
            <person name="Kiss B."/>
            <person name="Kocsube S."/>
            <person name="Kotiranta H."/>
            <person name="LaButti K.M."/>
            <person name="Lechner B.E."/>
            <person name="Liimatainen K."/>
            <person name="Lipzen A."/>
            <person name="Lukacs Z."/>
            <person name="Mihaltcheva S."/>
            <person name="Morgado L.N."/>
            <person name="Niskanen T."/>
            <person name="Noordeloos M.E."/>
            <person name="Ohm R.A."/>
            <person name="Ortiz-Santana B."/>
            <person name="Ovrebo C."/>
            <person name="Racz N."/>
            <person name="Riley R."/>
            <person name="Savchenko A."/>
            <person name="Shiryaev A."/>
            <person name="Soop K."/>
            <person name="Spirin V."/>
            <person name="Szebenyi C."/>
            <person name="Tomsovsky M."/>
            <person name="Tulloss R.E."/>
            <person name="Uehling J."/>
            <person name="Grigoriev I.V."/>
            <person name="Vagvolgyi C."/>
            <person name="Papp T."/>
            <person name="Martin F.M."/>
            <person name="Miettinen O."/>
            <person name="Hibbett D.S."/>
            <person name="Nagy L.G."/>
        </authorList>
    </citation>
    <scope>NUCLEOTIDE SEQUENCE [LARGE SCALE GENOMIC DNA]</scope>
    <source>
        <strain evidence="1 2">NL-1719</strain>
    </source>
</reference>
<keyword evidence="2" id="KW-1185">Reference proteome</keyword>
<proteinExistence type="predicted"/>
<dbReference type="EMBL" id="ML208362">
    <property type="protein sequence ID" value="TFK67985.1"/>
    <property type="molecule type" value="Genomic_DNA"/>
</dbReference>
<name>A0ACD3AR36_9AGAR</name>
<sequence>MDIPLLSSLTSTTTAALLLSVFTAFYAIRLLTRPRLHLPPGPRPLPFIGNVLDIPSIHPEERFSEWGDKYGDVVHIHIFGQPMLVLNSLQATRDLMDKRSAIYSDRPRFVLFSELMGWQAASTHVRYGARFRKHRRFIQQTFNQRAIATLRPLQEQETLIFLQGLTQSPKSYVDHLRRYAAATILKITYGHKVTSVDDLFVRLAERAGTLTVESGSPAATLVDFFPIMKHIPTWAPFSTFKRNAQETKRAVDSMMNIPFNIVKDEMKAGIATPSFTSTLLEACRKPGQGSVAPEDEADIRGAAGTLYVAAEDTTVCVLETWFLAMTLYPEVFRKLQEEMDEVTRGERLPRFDDSPSLPYLECVIKEVVRWNPPVPLGMPHRLMEDDVYRGYHLPKGSTVIANIFGILKDVPDPDTFRPERYLEDPELMDPRTVIFGFGRRICPGRYFAETSVWSVMANVIATFDIKPAVDEKGEPVRPKVEFTTGFVRHPHHFACNISPRSERSTKLVHAVSAGQI</sequence>